<evidence type="ECO:0000256" key="1">
    <source>
        <dbReference type="SAM" id="Phobius"/>
    </source>
</evidence>
<keyword evidence="4" id="KW-0808">Transferase</keyword>
<dbReference type="Proteomes" id="UP000663940">
    <property type="component" value="Chromosome"/>
</dbReference>
<dbReference type="SUPFAM" id="SSF55874">
    <property type="entry name" value="ATPase domain of HSP90 chaperone/DNA topoisomerase II/histidine kinase"/>
    <property type="match status" value="1"/>
</dbReference>
<reference evidence="4 6" key="2">
    <citation type="submission" date="2021-03" db="EMBL/GenBank/DDBJ databases">
        <title>Mucilaginibacter strains isolated from gold and copper mining confer multi heavy-metal resistance.</title>
        <authorList>
            <person name="Li Y."/>
        </authorList>
    </citation>
    <scope>NUCLEOTIDE SEQUENCE [LARGE SCALE GENOMIC DNA]</scope>
    <source>
        <strain evidence="4 6">P2-4</strain>
    </source>
</reference>
<evidence type="ECO:0000259" key="2">
    <source>
        <dbReference type="Pfam" id="PF06580"/>
    </source>
</evidence>
<dbReference type="PANTHER" id="PTHR34220:SF7">
    <property type="entry name" value="SENSOR HISTIDINE KINASE YPDA"/>
    <property type="match status" value="1"/>
</dbReference>
<keyword evidence="6" id="KW-1185">Reference proteome</keyword>
<feature type="transmembrane region" description="Helical" evidence="1">
    <location>
        <begin position="121"/>
        <end position="143"/>
    </location>
</feature>
<dbReference type="InterPro" id="IPR036890">
    <property type="entry name" value="HATPase_C_sf"/>
</dbReference>
<name>A0AAE6JBS4_9SPHI</name>
<reference evidence="3 5" key="1">
    <citation type="submission" date="2019-08" db="EMBL/GenBank/DDBJ databases">
        <title>Comparative genome analysis confer to the adaptation heavy metal polluted environment.</title>
        <authorList>
            <person name="Li Y."/>
        </authorList>
    </citation>
    <scope>NUCLEOTIDE SEQUENCE [LARGE SCALE GENOMIC DNA]</scope>
    <source>
        <strain evidence="3 5">P2</strain>
    </source>
</reference>
<dbReference type="RefSeq" id="WP_112656662.1">
    <property type="nucleotide sequence ID" value="NZ_CP043451.1"/>
</dbReference>
<keyword evidence="4" id="KW-0418">Kinase</keyword>
<dbReference type="InterPro" id="IPR050640">
    <property type="entry name" value="Bact_2-comp_sensor_kinase"/>
</dbReference>
<evidence type="ECO:0000313" key="5">
    <source>
        <dbReference type="Proteomes" id="UP000250557"/>
    </source>
</evidence>
<keyword evidence="1" id="KW-1133">Transmembrane helix</keyword>
<accession>A0AAE6JBS4</accession>
<gene>
    <name evidence="3" type="ORF">DIU31_003000</name>
    <name evidence="4" type="ORF">J3L21_24745</name>
</gene>
<dbReference type="Proteomes" id="UP000250557">
    <property type="component" value="Chromosome"/>
</dbReference>
<evidence type="ECO:0000313" key="3">
    <source>
        <dbReference type="EMBL" id="QEM02536.1"/>
    </source>
</evidence>
<dbReference type="GO" id="GO:0016020">
    <property type="term" value="C:membrane"/>
    <property type="evidence" value="ECO:0007669"/>
    <property type="project" value="InterPro"/>
</dbReference>
<dbReference type="EMBL" id="CP071880">
    <property type="protein sequence ID" value="QTE48722.1"/>
    <property type="molecule type" value="Genomic_DNA"/>
</dbReference>
<proteinExistence type="predicted"/>
<evidence type="ECO:0000313" key="4">
    <source>
        <dbReference type="EMBL" id="QTE48722.1"/>
    </source>
</evidence>
<feature type="transmembrane region" description="Helical" evidence="1">
    <location>
        <begin position="84"/>
        <end position="109"/>
    </location>
</feature>
<feature type="domain" description="Signal transduction histidine kinase internal region" evidence="2">
    <location>
        <begin position="163"/>
        <end position="241"/>
    </location>
</feature>
<dbReference type="GO" id="GO:0000155">
    <property type="term" value="F:phosphorelay sensor kinase activity"/>
    <property type="evidence" value="ECO:0007669"/>
    <property type="project" value="InterPro"/>
</dbReference>
<evidence type="ECO:0000313" key="6">
    <source>
        <dbReference type="Proteomes" id="UP000663940"/>
    </source>
</evidence>
<keyword evidence="1" id="KW-0472">Membrane</keyword>
<feature type="transmembrane region" description="Helical" evidence="1">
    <location>
        <begin position="43"/>
        <end position="64"/>
    </location>
</feature>
<dbReference type="InterPro" id="IPR010559">
    <property type="entry name" value="Sig_transdc_His_kin_internal"/>
</dbReference>
<protein>
    <submittedName>
        <fullName evidence="4">Histidine kinase</fullName>
    </submittedName>
</protein>
<organism evidence="3 5">
    <name type="scientific">Mucilaginibacter rubeus</name>
    <dbReference type="NCBI Taxonomy" id="2027860"/>
    <lineage>
        <taxon>Bacteria</taxon>
        <taxon>Pseudomonadati</taxon>
        <taxon>Bacteroidota</taxon>
        <taxon>Sphingobacteriia</taxon>
        <taxon>Sphingobacteriales</taxon>
        <taxon>Sphingobacteriaceae</taxon>
        <taxon>Mucilaginibacter</taxon>
    </lineage>
</organism>
<dbReference type="EMBL" id="CP043451">
    <property type="protein sequence ID" value="QEM02536.1"/>
    <property type="molecule type" value="Genomic_DNA"/>
</dbReference>
<dbReference type="Pfam" id="PF06580">
    <property type="entry name" value="His_kinase"/>
    <property type="match status" value="1"/>
</dbReference>
<feature type="transmembrane region" description="Helical" evidence="1">
    <location>
        <begin position="19"/>
        <end position="37"/>
    </location>
</feature>
<dbReference type="AlphaFoldDB" id="A0AAE6JBS4"/>
<keyword evidence="1" id="KW-0812">Transmembrane</keyword>
<sequence length="352" mass="40916">MSFCYLTCNLNPVLKISKIIYHLLFWALAYFFWIFIFRNGALVLIHTITIQFCYLAFISANYYFNALYTIPRLLNNKRYVKFGILFIGGIVLTALIRIPVSMLVVTYIFKVPTPHFDLLTIFVDSFINILFWVLCILAAKMVIEKTRSQIYIEQIEKEKATNELNFLRAQFNPHFLFNSINSIYGHIDKSNKDARGMLLVFSEMLRYQLYECNVEQIELNRELNYIRNYIAMQKSRIDERIAVSFNIGEINGNIQVAPLLLITFIENAFKYVGFNECTANRIDINLNYSSGRLIFSISNTRDAFINQAPTVASGLGIANAQRRLELLYPGKHELLIVDKEDTYEIILTLFDL</sequence>
<dbReference type="PANTHER" id="PTHR34220">
    <property type="entry name" value="SENSOR HISTIDINE KINASE YPDA"/>
    <property type="match status" value="1"/>
</dbReference>